<dbReference type="SUPFAM" id="SSF143990">
    <property type="entry name" value="YbiA-like"/>
    <property type="match status" value="2"/>
</dbReference>
<evidence type="ECO:0000313" key="3">
    <source>
        <dbReference type="Proteomes" id="UP001165289"/>
    </source>
</evidence>
<comment type="caution">
    <text evidence="2">The sequence shown here is derived from an EMBL/GenBank/DDBJ whole genome shotgun (WGS) entry which is preliminary data.</text>
</comment>
<reference evidence="2 3" key="1">
    <citation type="journal article" date="2023" name="BMC Biol.">
        <title>The compact genome of the sponge Oopsacas minuta (Hexactinellida) is lacking key metazoan core genes.</title>
        <authorList>
            <person name="Santini S."/>
            <person name="Schenkelaars Q."/>
            <person name="Jourda C."/>
            <person name="Duchesne M."/>
            <person name="Belahbib H."/>
            <person name="Rocher C."/>
            <person name="Selva M."/>
            <person name="Riesgo A."/>
            <person name="Vervoort M."/>
            <person name="Leys S.P."/>
            <person name="Kodjabachian L."/>
            <person name="Le Bivic A."/>
            <person name="Borchiellini C."/>
            <person name="Claverie J.M."/>
            <person name="Renard E."/>
        </authorList>
    </citation>
    <scope>NUCLEOTIDE SEQUENCE [LARGE SCALE GENOMIC DNA]</scope>
    <source>
        <strain evidence="2">SPO-2</strain>
    </source>
</reference>
<name>A0AAV7K9J7_9METZ</name>
<dbReference type="InterPro" id="IPR012816">
    <property type="entry name" value="NADAR"/>
</dbReference>
<dbReference type="AlphaFoldDB" id="A0AAV7K9J7"/>
<dbReference type="InterPro" id="IPR037238">
    <property type="entry name" value="YbiA-like_sf"/>
</dbReference>
<dbReference type="Proteomes" id="UP001165289">
    <property type="component" value="Unassembled WGS sequence"/>
</dbReference>
<protein>
    <recommendedName>
        <fullName evidence="1">NADAR domain-containing protein</fullName>
    </recommendedName>
</protein>
<dbReference type="CDD" id="cd15457">
    <property type="entry name" value="NADAR"/>
    <property type="match status" value="2"/>
</dbReference>
<organism evidence="2 3">
    <name type="scientific">Oopsacas minuta</name>
    <dbReference type="NCBI Taxonomy" id="111878"/>
    <lineage>
        <taxon>Eukaryota</taxon>
        <taxon>Metazoa</taxon>
        <taxon>Porifera</taxon>
        <taxon>Hexactinellida</taxon>
        <taxon>Hexasterophora</taxon>
        <taxon>Lyssacinosida</taxon>
        <taxon>Leucopsacidae</taxon>
        <taxon>Oopsacas</taxon>
    </lineage>
</organism>
<dbReference type="NCBIfam" id="TIGR02464">
    <property type="entry name" value="ribofla_fusion"/>
    <property type="match status" value="2"/>
</dbReference>
<dbReference type="Pfam" id="PF08719">
    <property type="entry name" value="NADAR"/>
    <property type="match status" value="2"/>
</dbReference>
<dbReference type="Gene3D" id="1.10.357.40">
    <property type="entry name" value="YbiA-like"/>
    <property type="match status" value="2"/>
</dbReference>
<feature type="domain" description="NADAR" evidence="1">
    <location>
        <begin position="240"/>
        <end position="369"/>
    </location>
</feature>
<accession>A0AAV7K9J7</accession>
<proteinExistence type="predicted"/>
<gene>
    <name evidence="2" type="ORF">LOD99_57</name>
</gene>
<sequence length="374" mass="42772">MASLFHPELINTIYYECSDESNFLSNFFPSTFSLSGHSWPTVLHYFIARKFGLKEKHLNDILLMTVTLDVHLYSRDPKNQTDVIPSWNLEKKGIMKEALKAKFEQNIILKQKLLDTEGKDIIERAVDDSYWSQLASGTGHNHMGKLLTKVRSQLKTPPRRLITSQLIKPNTVTKPTPRTPTHQPITLNTPQTVIHESKYMPVMQSSQTPIRNLTYKLASQKLTSSPTTNSIIIPCGKYKEFSLLSIQPFALEGHHWWSVQHYYQTQKYPNCPLVVDQILKTASPEAAFKIGTDRKNSHLMVENWDSIREGVMLKALRAKFCDDPLRTLLLSTENKNIINNNGNEFWGTGKDGNGQNKLGNLLMKVRDEMKRTGF</sequence>
<evidence type="ECO:0000313" key="2">
    <source>
        <dbReference type="EMBL" id="KAI6657309.1"/>
    </source>
</evidence>
<evidence type="ECO:0000259" key="1">
    <source>
        <dbReference type="Pfam" id="PF08719"/>
    </source>
</evidence>
<dbReference type="EMBL" id="JAKMXF010000111">
    <property type="protein sequence ID" value="KAI6657309.1"/>
    <property type="molecule type" value="Genomic_DNA"/>
</dbReference>
<feature type="domain" description="NADAR" evidence="1">
    <location>
        <begin position="15"/>
        <end position="155"/>
    </location>
</feature>
<keyword evidence="3" id="KW-1185">Reference proteome</keyword>